<evidence type="ECO:0000313" key="3">
    <source>
        <dbReference type="EMBL" id="CAH1261617.1"/>
    </source>
</evidence>
<protein>
    <submittedName>
        <fullName evidence="3">Hypp2407 protein</fullName>
    </submittedName>
</protein>
<sequence>MRTPYVFDEDENSGAVPVARHICWTRVSRRGDGSDTERDTPCAYPPRPQLSPRPTAARSLLTSCGIGPPDAPARPDSQTAAVAMPRRRTRRSSLLGKLFFICTVLFVFSAVSYFDRDGAEKNLAGPEHPFSDGRQPFLHRLLLSMPTNRSGGNDSECTPLSTCLSLLTDLRMRRL</sequence>
<gene>
    <name evidence="3" type="primary">Hypp2407</name>
    <name evidence="3" type="ORF">BLAG_LOCUS16984</name>
</gene>
<dbReference type="AlphaFoldDB" id="A0A8J9ZQE3"/>
<keyword evidence="2" id="KW-1133">Transmembrane helix</keyword>
<evidence type="ECO:0000313" key="4">
    <source>
        <dbReference type="Proteomes" id="UP000838412"/>
    </source>
</evidence>
<accession>A0A8J9ZQE3</accession>
<keyword evidence="2" id="KW-0812">Transmembrane</keyword>
<feature type="region of interest" description="Disordered" evidence="1">
    <location>
        <begin position="29"/>
        <end position="55"/>
    </location>
</feature>
<feature type="compositionally biased region" description="Basic and acidic residues" evidence="1">
    <location>
        <begin position="29"/>
        <end position="40"/>
    </location>
</feature>
<proteinExistence type="predicted"/>
<keyword evidence="2" id="KW-0472">Membrane</keyword>
<reference evidence="3" key="1">
    <citation type="submission" date="2022-01" db="EMBL/GenBank/DDBJ databases">
        <authorList>
            <person name="Braso-Vives M."/>
        </authorList>
    </citation>
    <scope>NUCLEOTIDE SEQUENCE</scope>
</reference>
<name>A0A8J9ZQE3_BRALA</name>
<organism evidence="3 4">
    <name type="scientific">Branchiostoma lanceolatum</name>
    <name type="common">Common lancelet</name>
    <name type="synonym">Amphioxus lanceolatum</name>
    <dbReference type="NCBI Taxonomy" id="7740"/>
    <lineage>
        <taxon>Eukaryota</taxon>
        <taxon>Metazoa</taxon>
        <taxon>Chordata</taxon>
        <taxon>Cephalochordata</taxon>
        <taxon>Leptocardii</taxon>
        <taxon>Amphioxiformes</taxon>
        <taxon>Branchiostomatidae</taxon>
        <taxon>Branchiostoma</taxon>
    </lineage>
</organism>
<evidence type="ECO:0000256" key="1">
    <source>
        <dbReference type="SAM" id="MobiDB-lite"/>
    </source>
</evidence>
<feature type="transmembrane region" description="Helical" evidence="2">
    <location>
        <begin position="94"/>
        <end position="114"/>
    </location>
</feature>
<dbReference type="EMBL" id="OV696689">
    <property type="protein sequence ID" value="CAH1261617.1"/>
    <property type="molecule type" value="Genomic_DNA"/>
</dbReference>
<dbReference type="Proteomes" id="UP000838412">
    <property type="component" value="Chromosome 4"/>
</dbReference>
<evidence type="ECO:0000256" key="2">
    <source>
        <dbReference type="SAM" id="Phobius"/>
    </source>
</evidence>
<keyword evidence="4" id="KW-1185">Reference proteome</keyword>